<name>A0A834ZMN4_TETSI</name>
<evidence type="ECO:0000256" key="6">
    <source>
        <dbReference type="SAM" id="MobiDB-lite"/>
    </source>
</evidence>
<evidence type="ECO:0000313" key="9">
    <source>
        <dbReference type="Proteomes" id="UP000655225"/>
    </source>
</evidence>
<evidence type="ECO:0000256" key="3">
    <source>
        <dbReference type="ARBA" id="ARBA00023125"/>
    </source>
</evidence>
<dbReference type="OMA" id="HERICQT"/>
<dbReference type="CDD" id="cd10017">
    <property type="entry name" value="B3_DNA"/>
    <property type="match status" value="2"/>
</dbReference>
<dbReference type="SMART" id="SM01019">
    <property type="entry name" value="B3"/>
    <property type="match status" value="2"/>
</dbReference>
<evidence type="ECO:0000256" key="2">
    <source>
        <dbReference type="ARBA" id="ARBA00023015"/>
    </source>
</evidence>
<feature type="domain" description="TF-B3" evidence="7">
    <location>
        <begin position="295"/>
        <end position="390"/>
    </location>
</feature>
<comment type="caution">
    <text evidence="8">The sequence shown here is derived from an EMBL/GenBank/DDBJ whole genome shotgun (WGS) entry which is preliminary data.</text>
</comment>
<gene>
    <name evidence="8" type="ORF">HHK36_003126</name>
</gene>
<dbReference type="Pfam" id="PF02362">
    <property type="entry name" value="B3"/>
    <property type="match status" value="2"/>
</dbReference>
<dbReference type="AlphaFoldDB" id="A0A834ZMN4"/>
<organism evidence="8 9">
    <name type="scientific">Tetracentron sinense</name>
    <name type="common">Spur-leaf</name>
    <dbReference type="NCBI Taxonomy" id="13715"/>
    <lineage>
        <taxon>Eukaryota</taxon>
        <taxon>Viridiplantae</taxon>
        <taxon>Streptophyta</taxon>
        <taxon>Embryophyta</taxon>
        <taxon>Tracheophyta</taxon>
        <taxon>Spermatophyta</taxon>
        <taxon>Magnoliopsida</taxon>
        <taxon>Trochodendrales</taxon>
        <taxon>Trochodendraceae</taxon>
        <taxon>Tetracentron</taxon>
    </lineage>
</organism>
<sequence length="396" mass="46045">MPRLRRRREEGSSDWPNIPEKRSHFFRIIGPADIRDKHLGIPRKFVGKFGVELSDVAFLKVPSGTVWSLGLRKADDKVWFQNGWQEFVEHYSIRDGHFLVFRYDGNSHFSVLIFDMSASEIMYPPETENFEEPNNDRGCQVPRKEESEEEEDSLEILDVFPQFPIPSRKVIMTKFEDHLTTKRGIGFVCPEKRTGSISEKDNTNNLRSSVPSVQHIGVQVNEIELTKSKVDGVDSHFLIQESRGHSFSMEQEENESLPATIRCPHSEILVERRPVKFQERYRALQAARAFESTNPFFMVIMQPSYLLTEVYVPSFFSKKYLKAKHVNATLRVSDGRTWAVHYSFQETRGRLYRGWKAFVLDNYLREGDVCVFELVKKNDIELKVVIFRGIEDVACH</sequence>
<evidence type="ECO:0000256" key="4">
    <source>
        <dbReference type="ARBA" id="ARBA00023163"/>
    </source>
</evidence>
<dbReference type="GO" id="GO:0003677">
    <property type="term" value="F:DNA binding"/>
    <property type="evidence" value="ECO:0007669"/>
    <property type="project" value="UniProtKB-KW"/>
</dbReference>
<dbReference type="InterPro" id="IPR050655">
    <property type="entry name" value="Plant_B3_domain"/>
</dbReference>
<evidence type="ECO:0000259" key="7">
    <source>
        <dbReference type="PROSITE" id="PS50863"/>
    </source>
</evidence>
<dbReference type="PANTHER" id="PTHR31920:SF37">
    <property type="entry name" value="B3 DOMAIN-CONTAINING TRANSCRIPTION FACTOR VRN1"/>
    <property type="match status" value="1"/>
</dbReference>
<reference evidence="8 9" key="1">
    <citation type="submission" date="2020-04" db="EMBL/GenBank/DDBJ databases">
        <title>Plant Genome Project.</title>
        <authorList>
            <person name="Zhang R.-G."/>
        </authorList>
    </citation>
    <scope>NUCLEOTIDE SEQUENCE [LARGE SCALE GENOMIC DNA]</scope>
    <source>
        <strain evidence="8">YNK0</strain>
        <tissue evidence="8">Leaf</tissue>
    </source>
</reference>
<feature type="domain" description="TF-B3" evidence="7">
    <location>
        <begin position="24"/>
        <end position="117"/>
    </location>
</feature>
<dbReference type="InterPro" id="IPR003340">
    <property type="entry name" value="B3_DNA-bd"/>
</dbReference>
<evidence type="ECO:0000256" key="5">
    <source>
        <dbReference type="ARBA" id="ARBA00023242"/>
    </source>
</evidence>
<keyword evidence="5" id="KW-0539">Nucleus</keyword>
<dbReference type="EMBL" id="JABCRI010000002">
    <property type="protein sequence ID" value="KAF8410594.1"/>
    <property type="molecule type" value="Genomic_DNA"/>
</dbReference>
<comment type="subcellular location">
    <subcellularLocation>
        <location evidence="1">Nucleus</location>
    </subcellularLocation>
</comment>
<dbReference type="PROSITE" id="PS50863">
    <property type="entry name" value="B3"/>
    <property type="match status" value="2"/>
</dbReference>
<evidence type="ECO:0000256" key="1">
    <source>
        <dbReference type="ARBA" id="ARBA00004123"/>
    </source>
</evidence>
<accession>A0A834ZMN4</accession>
<protein>
    <recommendedName>
        <fullName evidence="7">TF-B3 domain-containing protein</fullName>
    </recommendedName>
</protein>
<feature type="region of interest" description="Disordered" evidence="6">
    <location>
        <begin position="126"/>
        <end position="151"/>
    </location>
</feature>
<dbReference type="InterPro" id="IPR015300">
    <property type="entry name" value="DNA-bd_pseudobarrel_sf"/>
</dbReference>
<dbReference type="GO" id="GO:0005634">
    <property type="term" value="C:nucleus"/>
    <property type="evidence" value="ECO:0007669"/>
    <property type="project" value="UniProtKB-SubCell"/>
</dbReference>
<dbReference type="SUPFAM" id="SSF101936">
    <property type="entry name" value="DNA-binding pseudobarrel domain"/>
    <property type="match status" value="2"/>
</dbReference>
<keyword evidence="4" id="KW-0804">Transcription</keyword>
<proteinExistence type="predicted"/>
<evidence type="ECO:0000313" key="8">
    <source>
        <dbReference type="EMBL" id="KAF8410594.1"/>
    </source>
</evidence>
<dbReference type="Proteomes" id="UP000655225">
    <property type="component" value="Unassembled WGS sequence"/>
</dbReference>
<keyword evidence="2" id="KW-0805">Transcription regulation</keyword>
<dbReference type="PANTHER" id="PTHR31920">
    <property type="entry name" value="B3 DOMAIN-CONTAINING"/>
    <property type="match status" value="1"/>
</dbReference>
<keyword evidence="9" id="KW-1185">Reference proteome</keyword>
<dbReference type="OrthoDB" id="623918at2759"/>
<keyword evidence="3" id="KW-0238">DNA-binding</keyword>
<dbReference type="Gene3D" id="2.40.330.10">
    <property type="entry name" value="DNA-binding pseudobarrel domain"/>
    <property type="match status" value="2"/>
</dbReference>